<comment type="similarity">
    <text evidence="1">Belongs to the sulfotransferase 1 family.</text>
</comment>
<dbReference type="GO" id="GO:0008146">
    <property type="term" value="F:sulfotransferase activity"/>
    <property type="evidence" value="ECO:0007669"/>
    <property type="project" value="InterPro"/>
</dbReference>
<keyword evidence="2" id="KW-0808">Transferase</keyword>
<evidence type="ECO:0000313" key="4">
    <source>
        <dbReference type="EMBL" id="KAH3884088.1"/>
    </source>
</evidence>
<evidence type="ECO:0000256" key="1">
    <source>
        <dbReference type="ARBA" id="ARBA00005771"/>
    </source>
</evidence>
<comment type="caution">
    <text evidence="4">The sequence shown here is derived from an EMBL/GenBank/DDBJ whole genome shotgun (WGS) entry which is preliminary data.</text>
</comment>
<keyword evidence="5" id="KW-1185">Reference proteome</keyword>
<evidence type="ECO:0000256" key="2">
    <source>
        <dbReference type="ARBA" id="ARBA00022679"/>
    </source>
</evidence>
<dbReference type="PANTHER" id="PTHR11783">
    <property type="entry name" value="SULFOTRANSFERASE SULT"/>
    <property type="match status" value="1"/>
</dbReference>
<dbReference type="InterPro" id="IPR027417">
    <property type="entry name" value="P-loop_NTPase"/>
</dbReference>
<reference evidence="4" key="2">
    <citation type="submission" date="2020-11" db="EMBL/GenBank/DDBJ databases">
        <authorList>
            <person name="McCartney M.A."/>
            <person name="Auch B."/>
            <person name="Kono T."/>
            <person name="Mallez S."/>
            <person name="Becker A."/>
            <person name="Gohl D.M."/>
            <person name="Silverstein K.A.T."/>
            <person name="Koren S."/>
            <person name="Bechman K.B."/>
            <person name="Herman A."/>
            <person name="Abrahante J.E."/>
            <person name="Garbe J."/>
        </authorList>
    </citation>
    <scope>NUCLEOTIDE SEQUENCE</scope>
    <source>
        <strain evidence="4">Duluth1</strain>
        <tissue evidence="4">Whole animal</tissue>
    </source>
</reference>
<evidence type="ECO:0000259" key="3">
    <source>
        <dbReference type="Pfam" id="PF00685"/>
    </source>
</evidence>
<dbReference type="Gene3D" id="3.40.50.300">
    <property type="entry name" value="P-loop containing nucleotide triphosphate hydrolases"/>
    <property type="match status" value="1"/>
</dbReference>
<proteinExistence type="inferred from homology"/>
<dbReference type="InterPro" id="IPR000863">
    <property type="entry name" value="Sulfotransferase_dom"/>
</dbReference>
<protein>
    <recommendedName>
        <fullName evidence="3">Sulfotransferase domain-containing protein</fullName>
    </recommendedName>
</protein>
<dbReference type="Proteomes" id="UP000828390">
    <property type="component" value="Unassembled WGS sequence"/>
</dbReference>
<name>A0A9D4MUN7_DREPO</name>
<organism evidence="4 5">
    <name type="scientific">Dreissena polymorpha</name>
    <name type="common">Zebra mussel</name>
    <name type="synonym">Mytilus polymorpha</name>
    <dbReference type="NCBI Taxonomy" id="45954"/>
    <lineage>
        <taxon>Eukaryota</taxon>
        <taxon>Metazoa</taxon>
        <taxon>Spiralia</taxon>
        <taxon>Lophotrochozoa</taxon>
        <taxon>Mollusca</taxon>
        <taxon>Bivalvia</taxon>
        <taxon>Autobranchia</taxon>
        <taxon>Heteroconchia</taxon>
        <taxon>Euheterodonta</taxon>
        <taxon>Imparidentia</taxon>
        <taxon>Neoheterodontei</taxon>
        <taxon>Myida</taxon>
        <taxon>Dreissenoidea</taxon>
        <taxon>Dreissenidae</taxon>
        <taxon>Dreissena</taxon>
    </lineage>
</organism>
<dbReference type="Pfam" id="PF00685">
    <property type="entry name" value="Sulfotransfer_1"/>
    <property type="match status" value="1"/>
</dbReference>
<gene>
    <name evidence="4" type="ORF">DPMN_008061</name>
</gene>
<dbReference type="SUPFAM" id="SSF52540">
    <property type="entry name" value="P-loop containing nucleoside triphosphate hydrolases"/>
    <property type="match status" value="1"/>
</dbReference>
<dbReference type="EMBL" id="JAIWYP010000001">
    <property type="protein sequence ID" value="KAH3884088.1"/>
    <property type="molecule type" value="Genomic_DNA"/>
</dbReference>
<reference evidence="4" key="1">
    <citation type="journal article" date="2019" name="bioRxiv">
        <title>The Genome of the Zebra Mussel, Dreissena polymorpha: A Resource for Invasive Species Research.</title>
        <authorList>
            <person name="McCartney M.A."/>
            <person name="Auch B."/>
            <person name="Kono T."/>
            <person name="Mallez S."/>
            <person name="Zhang Y."/>
            <person name="Obille A."/>
            <person name="Becker A."/>
            <person name="Abrahante J.E."/>
            <person name="Garbe J."/>
            <person name="Badalamenti J.P."/>
            <person name="Herman A."/>
            <person name="Mangelson H."/>
            <person name="Liachko I."/>
            <person name="Sullivan S."/>
            <person name="Sone E.D."/>
            <person name="Koren S."/>
            <person name="Silverstein K.A.T."/>
            <person name="Beckman K.B."/>
            <person name="Gohl D.M."/>
        </authorList>
    </citation>
    <scope>NUCLEOTIDE SEQUENCE</scope>
    <source>
        <strain evidence="4">Duluth1</strain>
        <tissue evidence="4">Whole animal</tissue>
    </source>
</reference>
<evidence type="ECO:0000313" key="5">
    <source>
        <dbReference type="Proteomes" id="UP000828390"/>
    </source>
</evidence>
<accession>A0A9D4MUN7</accession>
<sequence length="295" mass="34605">MPIKNIDDGSGETLRVLEVDGYFAPTFDTVFQNQQEEEFRSIPNWPLKPDDVLICAYPKAGTHWLWEVSSMLVNQSADRVKLIKETAMLEALTEEQFRNIPSPRVLNTHIPLRLMPKDTLSNKTKIVFVQRNPKDICVSFFNHHSKIVEYDFNGKFENYVNRFLKGLVDYGSWFEYTLEWEKIIRDNPEHPFHMMSYEDMKSDPISEIGRLSEFLGLKSSPELIAEIADKCDFSAMKKEKDPLENTKDWKDAKPGMYRKGQVGDWKNWFTVAQSEYFDTVFNQRMKDSSFTYRFS</sequence>
<feature type="domain" description="Sulfotransferase" evidence="3">
    <location>
        <begin position="49"/>
        <end position="288"/>
    </location>
</feature>
<dbReference type="OrthoDB" id="205623at2759"/>
<dbReference type="AlphaFoldDB" id="A0A9D4MUN7"/>